<gene>
    <name evidence="2" type="ORF">JWS04_19310</name>
</gene>
<evidence type="ECO:0000256" key="1">
    <source>
        <dbReference type="SAM" id="MobiDB-lite"/>
    </source>
</evidence>
<dbReference type="EMBL" id="JAGIKT010000042">
    <property type="protein sequence ID" value="MBP0113190.1"/>
    <property type="molecule type" value="Genomic_DNA"/>
</dbReference>
<organism evidence="2 3">
    <name type="scientific">Bradyrhizobium vignae</name>
    <dbReference type="NCBI Taxonomy" id="1549949"/>
    <lineage>
        <taxon>Bacteria</taxon>
        <taxon>Pseudomonadati</taxon>
        <taxon>Pseudomonadota</taxon>
        <taxon>Alphaproteobacteria</taxon>
        <taxon>Hyphomicrobiales</taxon>
        <taxon>Nitrobacteraceae</taxon>
        <taxon>Bradyrhizobium</taxon>
    </lineage>
</organism>
<accession>A0ABS3ZZK9</accession>
<evidence type="ECO:0000313" key="3">
    <source>
        <dbReference type="Proteomes" id="UP000669317"/>
    </source>
</evidence>
<reference evidence="2 3" key="1">
    <citation type="submission" date="2021-03" db="EMBL/GenBank/DDBJ databases">
        <title>Genome Sequence of Bradyrhizobium vignae strain ISRA400.</title>
        <authorList>
            <person name="Tisa L.S."/>
            <person name="Svistoonoff S."/>
            <person name="Hocher V."/>
            <person name="Fall S."/>
            <person name="Zaiya A."/>
            <person name="Naing D."/>
            <person name="Niang N."/>
            <person name="Diouf A."/>
            <person name="Dasylva M.C."/>
            <person name="Toure O."/>
            <person name="Gueye M."/>
            <person name="Gully D."/>
            <person name="Tisseyre P."/>
            <person name="Simpson S."/>
            <person name="Morris K."/>
            <person name="Thomas W.K."/>
        </authorList>
    </citation>
    <scope>NUCLEOTIDE SEQUENCE [LARGE SCALE GENOMIC DNA]</scope>
    <source>
        <strain evidence="2 3">ISRA400</strain>
    </source>
</reference>
<sequence>MAHFTGALAGVVSDPDPPRPRMMMSRPRRFISAASPLIFRISDTLIDERRREGRNNAEL</sequence>
<dbReference type="RefSeq" id="WP_209295581.1">
    <property type="nucleotide sequence ID" value="NZ_JAGIKT010000042.1"/>
</dbReference>
<proteinExistence type="predicted"/>
<name>A0ABS3ZZK9_9BRAD</name>
<feature type="region of interest" description="Disordered" evidence="1">
    <location>
        <begin position="1"/>
        <end position="23"/>
    </location>
</feature>
<evidence type="ECO:0000313" key="2">
    <source>
        <dbReference type="EMBL" id="MBP0113190.1"/>
    </source>
</evidence>
<keyword evidence="3" id="KW-1185">Reference proteome</keyword>
<dbReference type="Proteomes" id="UP000669317">
    <property type="component" value="Unassembled WGS sequence"/>
</dbReference>
<comment type="caution">
    <text evidence="2">The sequence shown here is derived from an EMBL/GenBank/DDBJ whole genome shotgun (WGS) entry which is preliminary data.</text>
</comment>
<protein>
    <submittedName>
        <fullName evidence="2">Uncharacterized protein</fullName>
    </submittedName>
</protein>